<dbReference type="AlphaFoldDB" id="A0AAD7IBJ9"/>
<reference evidence="1" key="1">
    <citation type="submission" date="2023-03" db="EMBL/GenBank/DDBJ databases">
        <title>Massive genome expansion in bonnet fungi (Mycena s.s.) driven by repeated elements and novel gene families across ecological guilds.</title>
        <authorList>
            <consortium name="Lawrence Berkeley National Laboratory"/>
            <person name="Harder C.B."/>
            <person name="Miyauchi S."/>
            <person name="Viragh M."/>
            <person name="Kuo A."/>
            <person name="Thoen E."/>
            <person name="Andreopoulos B."/>
            <person name="Lu D."/>
            <person name="Skrede I."/>
            <person name="Drula E."/>
            <person name="Henrissat B."/>
            <person name="Morin E."/>
            <person name="Kohler A."/>
            <person name="Barry K."/>
            <person name="LaButti K."/>
            <person name="Morin E."/>
            <person name="Salamov A."/>
            <person name="Lipzen A."/>
            <person name="Mereny Z."/>
            <person name="Hegedus B."/>
            <person name="Baldrian P."/>
            <person name="Stursova M."/>
            <person name="Weitz H."/>
            <person name="Taylor A."/>
            <person name="Grigoriev I.V."/>
            <person name="Nagy L.G."/>
            <person name="Martin F."/>
            <person name="Kauserud H."/>
        </authorList>
    </citation>
    <scope>NUCLEOTIDE SEQUENCE</scope>
    <source>
        <strain evidence="1">CBHHK188m</strain>
    </source>
</reference>
<dbReference type="EMBL" id="JARJLG010000132">
    <property type="protein sequence ID" value="KAJ7739428.1"/>
    <property type="molecule type" value="Genomic_DNA"/>
</dbReference>
<gene>
    <name evidence="1" type="ORF">DFH07DRAFT_778703</name>
</gene>
<accession>A0AAD7IBJ9</accession>
<dbReference type="Proteomes" id="UP001215280">
    <property type="component" value="Unassembled WGS sequence"/>
</dbReference>
<evidence type="ECO:0000313" key="2">
    <source>
        <dbReference type="Proteomes" id="UP001215280"/>
    </source>
</evidence>
<evidence type="ECO:0000313" key="1">
    <source>
        <dbReference type="EMBL" id="KAJ7739428.1"/>
    </source>
</evidence>
<proteinExistence type="predicted"/>
<comment type="caution">
    <text evidence="1">The sequence shown here is derived from an EMBL/GenBank/DDBJ whole genome shotgun (WGS) entry which is preliminary data.</text>
</comment>
<keyword evidence="2" id="KW-1185">Reference proteome</keyword>
<sequence>MSRACRSGLPVRLPRVNTEEGWGEGVERSSVQTPASPFLFLLDFGFQHVCIAAQPKNDSSISHVIRICGHDRSKKRAQCGLFRVQKSYQRLVFLGAPTNERDKRRPASNGCIPSPHAVMTCESSLAVRYIYSAQPEIGRGLGRKPRLKVESTFPCIIQEGANMARWGTAARDTIIITVVRSGRMQCKSTEVQIDGGHLHSQFHWKDAFVRGLDKCITDLRWVHWQQNPFPG</sequence>
<name>A0AAD7IBJ9_9AGAR</name>
<organism evidence="1 2">
    <name type="scientific">Mycena maculata</name>
    <dbReference type="NCBI Taxonomy" id="230809"/>
    <lineage>
        <taxon>Eukaryota</taxon>
        <taxon>Fungi</taxon>
        <taxon>Dikarya</taxon>
        <taxon>Basidiomycota</taxon>
        <taxon>Agaricomycotina</taxon>
        <taxon>Agaricomycetes</taxon>
        <taxon>Agaricomycetidae</taxon>
        <taxon>Agaricales</taxon>
        <taxon>Marasmiineae</taxon>
        <taxon>Mycenaceae</taxon>
        <taxon>Mycena</taxon>
    </lineage>
</organism>
<protein>
    <submittedName>
        <fullName evidence="1">Uncharacterized protein</fullName>
    </submittedName>
</protein>